<dbReference type="PANTHER" id="PTHR22991:SF40">
    <property type="entry name" value="PROTEIN CBG13490"/>
    <property type="match status" value="1"/>
</dbReference>
<evidence type="ECO:0000256" key="1">
    <source>
        <dbReference type="ARBA" id="ARBA00023157"/>
    </source>
</evidence>
<dbReference type="CDD" id="cd00037">
    <property type="entry name" value="CLECT"/>
    <property type="match status" value="1"/>
</dbReference>
<dbReference type="SMART" id="SM00034">
    <property type="entry name" value="CLECT"/>
    <property type="match status" value="1"/>
</dbReference>
<feature type="domain" description="C-type lectin" evidence="2">
    <location>
        <begin position="24"/>
        <end position="141"/>
    </location>
</feature>
<dbReference type="EMBL" id="BTRK01000004">
    <property type="protein sequence ID" value="GMR48885.1"/>
    <property type="molecule type" value="Genomic_DNA"/>
</dbReference>
<organism evidence="3 4">
    <name type="scientific">Pristionchus mayeri</name>
    <dbReference type="NCBI Taxonomy" id="1317129"/>
    <lineage>
        <taxon>Eukaryota</taxon>
        <taxon>Metazoa</taxon>
        <taxon>Ecdysozoa</taxon>
        <taxon>Nematoda</taxon>
        <taxon>Chromadorea</taxon>
        <taxon>Rhabditida</taxon>
        <taxon>Rhabditina</taxon>
        <taxon>Diplogasteromorpha</taxon>
        <taxon>Diplogasteroidea</taxon>
        <taxon>Neodiplogasteridae</taxon>
        <taxon>Pristionchus</taxon>
    </lineage>
</organism>
<keyword evidence="4" id="KW-1185">Reference proteome</keyword>
<proteinExistence type="predicted"/>
<dbReference type="Proteomes" id="UP001328107">
    <property type="component" value="Unassembled WGS sequence"/>
</dbReference>
<evidence type="ECO:0000313" key="4">
    <source>
        <dbReference type="Proteomes" id="UP001328107"/>
    </source>
</evidence>
<sequence>MGYNSNTALLGICDTYILLEQGKNDDFCYLVDTKLTSQSQAEANCVTQLAHVAIIHDQSFNDYVKRTALAYGLTDGIFIGLTNNSDNDSYVWSDGSEVDYTNFAPGFPDTTFGECIVMGITLFPGKWFNSDCSTKLPYICTKQARENYNCSMRFSRLHGAAQL</sequence>
<gene>
    <name evidence="3" type="ORF">PMAYCL1PPCAC_19080</name>
</gene>
<dbReference type="InterPro" id="IPR018378">
    <property type="entry name" value="C-type_lectin_CS"/>
</dbReference>
<dbReference type="InterPro" id="IPR016186">
    <property type="entry name" value="C-type_lectin-like/link_sf"/>
</dbReference>
<feature type="non-terminal residue" evidence="3">
    <location>
        <position position="163"/>
    </location>
</feature>
<dbReference type="InterPro" id="IPR001304">
    <property type="entry name" value="C-type_lectin-like"/>
</dbReference>
<dbReference type="InterPro" id="IPR050976">
    <property type="entry name" value="Snaclec"/>
</dbReference>
<dbReference type="AlphaFoldDB" id="A0AAN5I2A3"/>
<name>A0AAN5I2A3_9BILA</name>
<evidence type="ECO:0000259" key="2">
    <source>
        <dbReference type="PROSITE" id="PS50041"/>
    </source>
</evidence>
<protein>
    <recommendedName>
        <fullName evidence="2">C-type lectin domain-containing protein</fullName>
    </recommendedName>
</protein>
<dbReference type="PROSITE" id="PS50041">
    <property type="entry name" value="C_TYPE_LECTIN_2"/>
    <property type="match status" value="1"/>
</dbReference>
<dbReference type="SUPFAM" id="SSF56436">
    <property type="entry name" value="C-type lectin-like"/>
    <property type="match status" value="1"/>
</dbReference>
<evidence type="ECO:0000313" key="3">
    <source>
        <dbReference type="EMBL" id="GMR48885.1"/>
    </source>
</evidence>
<dbReference type="PANTHER" id="PTHR22991">
    <property type="entry name" value="PROTEIN CBG13490"/>
    <property type="match status" value="1"/>
</dbReference>
<dbReference type="Gene3D" id="3.10.100.10">
    <property type="entry name" value="Mannose-Binding Protein A, subunit A"/>
    <property type="match status" value="1"/>
</dbReference>
<keyword evidence="1" id="KW-1015">Disulfide bond</keyword>
<dbReference type="InterPro" id="IPR016187">
    <property type="entry name" value="CTDL_fold"/>
</dbReference>
<reference evidence="4" key="1">
    <citation type="submission" date="2022-10" db="EMBL/GenBank/DDBJ databases">
        <title>Genome assembly of Pristionchus species.</title>
        <authorList>
            <person name="Yoshida K."/>
            <person name="Sommer R.J."/>
        </authorList>
    </citation>
    <scope>NUCLEOTIDE SEQUENCE [LARGE SCALE GENOMIC DNA]</scope>
    <source>
        <strain evidence="4">RS5460</strain>
    </source>
</reference>
<dbReference type="PROSITE" id="PS00615">
    <property type="entry name" value="C_TYPE_LECTIN_1"/>
    <property type="match status" value="1"/>
</dbReference>
<comment type="caution">
    <text evidence="3">The sequence shown here is derived from an EMBL/GenBank/DDBJ whole genome shotgun (WGS) entry which is preliminary data.</text>
</comment>
<accession>A0AAN5I2A3</accession>
<dbReference type="Pfam" id="PF00059">
    <property type="entry name" value="Lectin_C"/>
    <property type="match status" value="1"/>
</dbReference>